<accession>A0AAN8N761</accession>
<dbReference type="EMBL" id="JAVHJM010000013">
    <property type="protein sequence ID" value="KAK6499475.1"/>
    <property type="molecule type" value="Genomic_DNA"/>
</dbReference>
<keyword evidence="2" id="KW-1185">Reference proteome</keyword>
<dbReference type="Proteomes" id="UP001307849">
    <property type="component" value="Unassembled WGS sequence"/>
</dbReference>
<proteinExistence type="predicted"/>
<name>A0AAN8N761_9PEZI</name>
<dbReference type="AlphaFoldDB" id="A0AAN8N761"/>
<evidence type="ECO:0000313" key="2">
    <source>
        <dbReference type="Proteomes" id="UP001307849"/>
    </source>
</evidence>
<organism evidence="1 2">
    <name type="scientific">Arthrobotrys conoides</name>
    <dbReference type="NCBI Taxonomy" id="74498"/>
    <lineage>
        <taxon>Eukaryota</taxon>
        <taxon>Fungi</taxon>
        <taxon>Dikarya</taxon>
        <taxon>Ascomycota</taxon>
        <taxon>Pezizomycotina</taxon>
        <taxon>Orbiliomycetes</taxon>
        <taxon>Orbiliales</taxon>
        <taxon>Orbiliaceae</taxon>
        <taxon>Arthrobotrys</taxon>
    </lineage>
</organism>
<reference evidence="1 2" key="1">
    <citation type="submission" date="2019-10" db="EMBL/GenBank/DDBJ databases">
        <authorList>
            <person name="Palmer J.M."/>
        </authorList>
    </citation>
    <scope>NUCLEOTIDE SEQUENCE [LARGE SCALE GENOMIC DNA]</scope>
    <source>
        <strain evidence="1 2">TWF506</strain>
    </source>
</reference>
<gene>
    <name evidence="1" type="ORF">TWF506_004105</name>
</gene>
<evidence type="ECO:0000313" key="1">
    <source>
        <dbReference type="EMBL" id="KAK6499475.1"/>
    </source>
</evidence>
<protein>
    <submittedName>
        <fullName evidence="1">Uncharacterized protein</fullName>
    </submittedName>
</protein>
<sequence>MESNRRSHDNVFLDQIRDQAGSSSKYLRKQVDRVKDFMDINYPRATVRGTDLWFVARVHNLSQNADRSTEEKGNGLTQCLTPSMIPYANFRDQHWTSEVILHKNLKWDGCLQPPSGPEKPKPILIALTGKIDPALEGTRRRQHHSKYHVLKFVTCFSLSRTQVRVGRSPIHKAQLIPSTVLLSTIGGYEFVPRPEQA</sequence>
<comment type="caution">
    <text evidence="1">The sequence shown here is derived from an EMBL/GenBank/DDBJ whole genome shotgun (WGS) entry which is preliminary data.</text>
</comment>